<name>A0A2P4XKM7_9STRA</name>
<keyword evidence="3" id="KW-1185">Reference proteome</keyword>
<proteinExistence type="predicted"/>
<accession>A0A2P4XKM7</accession>
<dbReference type="AlphaFoldDB" id="A0A2P4XKM7"/>
<dbReference type="Proteomes" id="UP000237271">
    <property type="component" value="Unassembled WGS sequence"/>
</dbReference>
<comment type="caution">
    <text evidence="2">The sequence shown here is derived from an EMBL/GenBank/DDBJ whole genome shotgun (WGS) entry which is preliminary data.</text>
</comment>
<dbReference type="OrthoDB" id="127920at2759"/>
<gene>
    <name evidence="2" type="ORF">PHPALM_18100</name>
</gene>
<feature type="region of interest" description="Disordered" evidence="1">
    <location>
        <begin position="30"/>
        <end position="68"/>
    </location>
</feature>
<protein>
    <submittedName>
        <fullName evidence="2">Uncharacterized protein</fullName>
    </submittedName>
</protein>
<evidence type="ECO:0000313" key="3">
    <source>
        <dbReference type="Proteomes" id="UP000237271"/>
    </source>
</evidence>
<sequence length="117" mass="12586">MADLLNEANEEEPTSVLVGEGGTEFAAEEVAETTPTAVEGSDQVLVEERLPDEEPTADPATQVPPPMDTPLAEEQLLISPINVFGLDQAHFKEEQKRTPWILAMIAFLESGALALDA</sequence>
<dbReference type="EMBL" id="NCKW01009748">
    <property type="protein sequence ID" value="POM66094.1"/>
    <property type="molecule type" value="Genomic_DNA"/>
</dbReference>
<reference evidence="2 3" key="1">
    <citation type="journal article" date="2017" name="Genome Biol. Evol.">
        <title>Phytophthora megakarya and P. palmivora, closely related causal agents of cacao black pod rot, underwent increases in genome sizes and gene numbers by different mechanisms.</title>
        <authorList>
            <person name="Ali S.S."/>
            <person name="Shao J."/>
            <person name="Lary D.J."/>
            <person name="Kronmiller B."/>
            <person name="Shen D."/>
            <person name="Strem M.D."/>
            <person name="Amoako-Attah I."/>
            <person name="Akrofi A.Y."/>
            <person name="Begoude B.A."/>
            <person name="Ten Hoopen G.M."/>
            <person name="Coulibaly K."/>
            <person name="Kebe B.I."/>
            <person name="Melnick R.L."/>
            <person name="Guiltinan M.J."/>
            <person name="Tyler B.M."/>
            <person name="Meinhardt L.W."/>
            <person name="Bailey B.A."/>
        </authorList>
    </citation>
    <scope>NUCLEOTIDE SEQUENCE [LARGE SCALE GENOMIC DNA]</scope>
    <source>
        <strain evidence="3">sbr112.9</strain>
    </source>
</reference>
<organism evidence="2 3">
    <name type="scientific">Phytophthora palmivora</name>
    <dbReference type="NCBI Taxonomy" id="4796"/>
    <lineage>
        <taxon>Eukaryota</taxon>
        <taxon>Sar</taxon>
        <taxon>Stramenopiles</taxon>
        <taxon>Oomycota</taxon>
        <taxon>Peronosporomycetes</taxon>
        <taxon>Peronosporales</taxon>
        <taxon>Peronosporaceae</taxon>
        <taxon>Phytophthora</taxon>
    </lineage>
</organism>
<evidence type="ECO:0000313" key="2">
    <source>
        <dbReference type="EMBL" id="POM66094.1"/>
    </source>
</evidence>
<evidence type="ECO:0000256" key="1">
    <source>
        <dbReference type="SAM" id="MobiDB-lite"/>
    </source>
</evidence>